<feature type="signal peptide" evidence="2">
    <location>
        <begin position="1"/>
        <end position="19"/>
    </location>
</feature>
<comment type="caution">
    <text evidence="1">Lacks conserved residue(s) required for the propagation of feature annotation.</text>
</comment>
<dbReference type="OrthoDB" id="10473611at2759"/>
<sequence>MRGVLLLGWITCWTVVCNCHDGRMDSGAFEATTDMDDYVSDLLKEDFLFLGDKDACSKDDDCKNKGSCGEDKKCSCKNGTSGELCEIITGCDELKCTADISECVLDEEEEKGACQCKDESKVYFNGKCVGK</sequence>
<evidence type="ECO:0000256" key="2">
    <source>
        <dbReference type="SAM" id="SignalP"/>
    </source>
</evidence>
<protein>
    <recommendedName>
        <fullName evidence="3">EGF-like domain-containing protein</fullName>
    </recommendedName>
</protein>
<keyword evidence="2" id="KW-0732">Signal</keyword>
<feature type="disulfide bond" evidence="1">
    <location>
        <begin position="76"/>
        <end position="85"/>
    </location>
</feature>
<dbReference type="Proteomes" id="UP000887116">
    <property type="component" value="Unassembled WGS sequence"/>
</dbReference>
<keyword evidence="1" id="KW-0245">EGF-like domain</keyword>
<name>A0A8X6FMQ4_TRICU</name>
<dbReference type="PROSITE" id="PS00022">
    <property type="entry name" value="EGF_1"/>
    <property type="match status" value="1"/>
</dbReference>
<evidence type="ECO:0000313" key="5">
    <source>
        <dbReference type="Proteomes" id="UP000887116"/>
    </source>
</evidence>
<evidence type="ECO:0000313" key="4">
    <source>
        <dbReference type="EMBL" id="GFQ84547.1"/>
    </source>
</evidence>
<dbReference type="AlphaFoldDB" id="A0A8X6FMQ4"/>
<proteinExistence type="predicted"/>
<evidence type="ECO:0000256" key="1">
    <source>
        <dbReference type="PROSITE-ProRule" id="PRU00076"/>
    </source>
</evidence>
<reference evidence="4" key="1">
    <citation type="submission" date="2020-07" db="EMBL/GenBank/DDBJ databases">
        <title>Multicomponent nature underlies the extraordinary mechanical properties of spider dragline silk.</title>
        <authorList>
            <person name="Kono N."/>
            <person name="Nakamura H."/>
            <person name="Mori M."/>
            <person name="Yoshida Y."/>
            <person name="Ohtoshi R."/>
            <person name="Malay A.D."/>
            <person name="Moran D.A.P."/>
            <person name="Tomita M."/>
            <person name="Numata K."/>
            <person name="Arakawa K."/>
        </authorList>
    </citation>
    <scope>NUCLEOTIDE SEQUENCE</scope>
</reference>
<dbReference type="InterPro" id="IPR000742">
    <property type="entry name" value="EGF"/>
</dbReference>
<dbReference type="EMBL" id="BMAO01002944">
    <property type="protein sequence ID" value="GFQ84547.1"/>
    <property type="molecule type" value="Genomic_DNA"/>
</dbReference>
<gene>
    <name evidence="4" type="ORF">TNCT_422791</name>
</gene>
<dbReference type="Gene3D" id="2.10.25.10">
    <property type="entry name" value="Laminin"/>
    <property type="match status" value="1"/>
</dbReference>
<comment type="caution">
    <text evidence="4">The sequence shown here is derived from an EMBL/GenBank/DDBJ whole genome shotgun (WGS) entry which is preliminary data.</text>
</comment>
<feature type="domain" description="EGF-like" evidence="3">
    <location>
        <begin position="52"/>
        <end position="86"/>
    </location>
</feature>
<organism evidence="4 5">
    <name type="scientific">Trichonephila clavata</name>
    <name type="common">Joro spider</name>
    <name type="synonym">Nephila clavata</name>
    <dbReference type="NCBI Taxonomy" id="2740835"/>
    <lineage>
        <taxon>Eukaryota</taxon>
        <taxon>Metazoa</taxon>
        <taxon>Ecdysozoa</taxon>
        <taxon>Arthropoda</taxon>
        <taxon>Chelicerata</taxon>
        <taxon>Arachnida</taxon>
        <taxon>Araneae</taxon>
        <taxon>Araneomorphae</taxon>
        <taxon>Entelegynae</taxon>
        <taxon>Araneoidea</taxon>
        <taxon>Nephilidae</taxon>
        <taxon>Trichonephila</taxon>
    </lineage>
</organism>
<keyword evidence="5" id="KW-1185">Reference proteome</keyword>
<evidence type="ECO:0000259" key="3">
    <source>
        <dbReference type="PROSITE" id="PS50026"/>
    </source>
</evidence>
<dbReference type="PROSITE" id="PS50026">
    <property type="entry name" value="EGF_3"/>
    <property type="match status" value="1"/>
</dbReference>
<feature type="chain" id="PRO_5036486535" description="EGF-like domain-containing protein" evidence="2">
    <location>
        <begin position="20"/>
        <end position="131"/>
    </location>
</feature>
<keyword evidence="1" id="KW-1015">Disulfide bond</keyword>
<accession>A0A8X6FMQ4</accession>